<keyword evidence="3" id="KW-1185">Reference proteome</keyword>
<evidence type="ECO:0000313" key="2">
    <source>
        <dbReference type="EMBL" id="ERK38537.1"/>
    </source>
</evidence>
<proteinExistence type="predicted"/>
<sequence>MRADDHSGGTLREAQLHPFGAVEEEVAPSPSDSHFHKDNGGTDYHQVTTI</sequence>
<name>U2QIA2_9BACT</name>
<feature type="region of interest" description="Disordered" evidence="1">
    <location>
        <begin position="1"/>
        <end position="50"/>
    </location>
</feature>
<evidence type="ECO:0000313" key="3">
    <source>
        <dbReference type="Proteomes" id="UP000016648"/>
    </source>
</evidence>
<reference evidence="2 3" key="1">
    <citation type="submission" date="2013-08" db="EMBL/GenBank/DDBJ databases">
        <authorList>
            <person name="Durkin A.S."/>
            <person name="Haft D.R."/>
            <person name="McCorrison J."/>
            <person name="Torralba M."/>
            <person name="Gillis M."/>
            <person name="Haft D.H."/>
            <person name="Methe B."/>
            <person name="Sutton G."/>
            <person name="Nelson K.E."/>
        </authorList>
    </citation>
    <scope>NUCLEOTIDE SEQUENCE [LARGE SCALE GENOMIC DNA]</scope>
    <source>
        <strain evidence="2 3">F0067</strain>
    </source>
</reference>
<accession>U2QIA2</accession>
<protein>
    <submittedName>
        <fullName evidence="2">Uncharacterized protein</fullName>
    </submittedName>
</protein>
<dbReference type="Proteomes" id="UP000016648">
    <property type="component" value="Unassembled WGS sequence"/>
</dbReference>
<organism evidence="2 3">
    <name type="scientific">Segatella baroniae F0067</name>
    <dbReference type="NCBI Taxonomy" id="1115809"/>
    <lineage>
        <taxon>Bacteria</taxon>
        <taxon>Pseudomonadati</taxon>
        <taxon>Bacteroidota</taxon>
        <taxon>Bacteroidia</taxon>
        <taxon>Bacteroidales</taxon>
        <taxon>Prevotellaceae</taxon>
        <taxon>Segatella</taxon>
    </lineage>
</organism>
<dbReference type="EMBL" id="AWEY01000038">
    <property type="protein sequence ID" value="ERK38537.1"/>
    <property type="molecule type" value="Genomic_DNA"/>
</dbReference>
<gene>
    <name evidence="2" type="ORF">HMPREF9135_1399</name>
</gene>
<dbReference type="AlphaFoldDB" id="U2QIA2"/>
<comment type="caution">
    <text evidence="2">The sequence shown here is derived from an EMBL/GenBank/DDBJ whole genome shotgun (WGS) entry which is preliminary data.</text>
</comment>
<evidence type="ECO:0000256" key="1">
    <source>
        <dbReference type="SAM" id="MobiDB-lite"/>
    </source>
</evidence>